<dbReference type="InterPro" id="IPR008602">
    <property type="entry name" value="Duffy-antigen-binding"/>
</dbReference>
<evidence type="ECO:0008006" key="9">
    <source>
        <dbReference type="Google" id="ProtNLM"/>
    </source>
</evidence>
<feature type="domain" description="Duffy-antigen binding" evidence="3">
    <location>
        <begin position="905"/>
        <end position="1063"/>
    </location>
</feature>
<evidence type="ECO:0000313" key="7">
    <source>
        <dbReference type="EMBL" id="ETW32722.1"/>
    </source>
</evidence>
<feature type="compositionally biased region" description="Polar residues" evidence="1">
    <location>
        <begin position="1406"/>
        <end position="1420"/>
    </location>
</feature>
<dbReference type="InterPro" id="IPR041480">
    <property type="entry name" value="CIDR1_gamma"/>
</dbReference>
<reference evidence="7 8" key="2">
    <citation type="submission" date="2013-02" db="EMBL/GenBank/DDBJ databases">
        <title>The Genome Sequence of Plasmodium falciparum Tanzania (2000708).</title>
        <authorList>
            <consortium name="The Broad Institute Genome Sequencing Platform"/>
            <consortium name="The Broad Institute Genome Sequencing Center for Infectious Disease"/>
            <person name="Neafsey D."/>
            <person name="Cheeseman I."/>
            <person name="Volkman S."/>
            <person name="Adams J."/>
            <person name="Walker B."/>
            <person name="Young S.K."/>
            <person name="Zeng Q."/>
            <person name="Gargeya S."/>
            <person name="Fitzgerald M."/>
            <person name="Haas B."/>
            <person name="Abouelleil A."/>
            <person name="Alvarado L."/>
            <person name="Arachchi H.M."/>
            <person name="Berlin A.M."/>
            <person name="Chapman S.B."/>
            <person name="Dewar J."/>
            <person name="Goldberg J."/>
            <person name="Griggs A."/>
            <person name="Gujja S."/>
            <person name="Hansen M."/>
            <person name="Howarth C."/>
            <person name="Imamovic A."/>
            <person name="Larimer J."/>
            <person name="McCowan C."/>
            <person name="Murphy C."/>
            <person name="Neiman D."/>
            <person name="Pearson M."/>
            <person name="Priest M."/>
            <person name="Roberts A."/>
            <person name="Saif S."/>
            <person name="Shea T."/>
            <person name="Sisk P."/>
            <person name="Sykes S."/>
            <person name="Wortman J."/>
            <person name="Nusbaum C."/>
            <person name="Birren B."/>
        </authorList>
    </citation>
    <scope>NUCLEOTIDE SEQUENCE [LARGE SCALE GENOMIC DNA]</scope>
    <source>
        <strain evidence="8">Tanzania (2000708)</strain>
    </source>
</reference>
<dbReference type="Pfam" id="PF15447">
    <property type="entry name" value="NTS"/>
    <property type="match status" value="1"/>
</dbReference>
<dbReference type="FunFam" id="1.20.58.830:FF:000001">
    <property type="entry name" value="Erythrocyte membrane protein 1, PfEMP1"/>
    <property type="match status" value="1"/>
</dbReference>
<reference evidence="7 8" key="1">
    <citation type="submission" date="2013-02" db="EMBL/GenBank/DDBJ databases">
        <title>The Genome Annotation of Plasmodium falciparum Tanzania (2000708).</title>
        <authorList>
            <consortium name="The Broad Institute Genome Sequencing Platform"/>
            <consortium name="The Broad Institute Genome Sequencing Center for Infectious Disease"/>
            <person name="Neafsey D."/>
            <person name="Hoffman S."/>
            <person name="Volkman S."/>
            <person name="Rosenthal P."/>
            <person name="Walker B."/>
            <person name="Young S.K."/>
            <person name="Zeng Q."/>
            <person name="Gargeya S."/>
            <person name="Fitzgerald M."/>
            <person name="Haas B."/>
            <person name="Abouelleil A."/>
            <person name="Allen A.W."/>
            <person name="Alvarado L."/>
            <person name="Arachchi H.M."/>
            <person name="Berlin A.M."/>
            <person name="Chapman S.B."/>
            <person name="Gainer-Dewar J."/>
            <person name="Goldberg J."/>
            <person name="Griggs A."/>
            <person name="Gujja S."/>
            <person name="Hansen M."/>
            <person name="Howarth C."/>
            <person name="Imamovic A."/>
            <person name="Ireland A."/>
            <person name="Larimer J."/>
            <person name="McCowan C."/>
            <person name="Murphy C."/>
            <person name="Pearson M."/>
            <person name="Poon T.W."/>
            <person name="Priest M."/>
            <person name="Roberts A."/>
            <person name="Saif S."/>
            <person name="Shea T."/>
            <person name="Sisk P."/>
            <person name="Sykes S."/>
            <person name="Wortman J."/>
            <person name="Nusbaum C."/>
            <person name="Birren B."/>
        </authorList>
    </citation>
    <scope>NUCLEOTIDE SEQUENCE [LARGE SCALE GENOMIC DNA]</scope>
    <source>
        <strain evidence="8">Tanzania (2000708)</strain>
    </source>
</reference>
<feature type="region of interest" description="Disordered" evidence="1">
    <location>
        <begin position="1347"/>
        <end position="1381"/>
    </location>
</feature>
<dbReference type="FunFam" id="1.20.58.1930:FF:000001">
    <property type="entry name" value="Erythrocyte membrane protein 1, PfEMP1"/>
    <property type="match status" value="1"/>
</dbReference>
<protein>
    <recommendedName>
        <fullName evidence="9">Duffy-binding-like domain-containing protein</fullName>
    </recommendedName>
</protein>
<feature type="compositionally biased region" description="Acidic residues" evidence="1">
    <location>
        <begin position="782"/>
        <end position="799"/>
    </location>
</feature>
<evidence type="ECO:0000259" key="2">
    <source>
        <dbReference type="Pfam" id="PF03011"/>
    </source>
</evidence>
<dbReference type="InterPro" id="IPR004258">
    <property type="entry name" value="DBL"/>
</dbReference>
<dbReference type="Gene3D" id="1.20.1310.20">
    <property type="entry name" value="Duffy-antigen binding domain"/>
    <property type="match status" value="3"/>
</dbReference>
<dbReference type="InterPro" id="IPR029210">
    <property type="entry name" value="PfEMP1_NTS"/>
</dbReference>
<feature type="compositionally biased region" description="Acidic residues" evidence="1">
    <location>
        <begin position="2051"/>
        <end position="2062"/>
    </location>
</feature>
<feature type="domain" description="Duffy-antigen binding" evidence="3">
    <location>
        <begin position="123"/>
        <end position="323"/>
    </location>
</feature>
<feature type="domain" description="Cysteine-rich interdomain region 1 gamma" evidence="5">
    <location>
        <begin position="1850"/>
        <end position="1891"/>
    </location>
</feature>
<dbReference type="Pfam" id="PF22672">
    <property type="entry name" value="DBL_C"/>
    <property type="match status" value="3"/>
</dbReference>
<feature type="domain" description="Duffy-antigen binding" evidence="3">
    <location>
        <begin position="1327"/>
        <end position="1656"/>
    </location>
</feature>
<dbReference type="Pfam" id="PF05424">
    <property type="entry name" value="Duffy_binding"/>
    <property type="match status" value="3"/>
</dbReference>
<dbReference type="GO" id="GO:0016020">
    <property type="term" value="C:membrane"/>
    <property type="evidence" value="ECO:0007669"/>
    <property type="project" value="InterPro"/>
</dbReference>
<feature type="region of interest" description="Disordered" evidence="1">
    <location>
        <begin position="2034"/>
        <end position="2153"/>
    </location>
</feature>
<feature type="domain" description="Duffy-binding-like" evidence="2">
    <location>
        <begin position="619"/>
        <end position="759"/>
    </location>
</feature>
<dbReference type="EMBL" id="KI927131">
    <property type="protein sequence ID" value="ETW32722.1"/>
    <property type="molecule type" value="Genomic_DNA"/>
</dbReference>
<proteinExistence type="predicted"/>
<feature type="domain" description="Duffy-binding-like" evidence="6">
    <location>
        <begin position="1659"/>
        <end position="1805"/>
    </location>
</feature>
<feature type="region of interest" description="Disordered" evidence="1">
    <location>
        <begin position="760"/>
        <end position="799"/>
    </location>
</feature>
<sequence length="2153" mass="245967">MEPAQHGRGGNDYSSAKNAKELLDMIGKDVYDEIVKSDAEKYKGELKGFLSSTTIFGGVRAKTLDPCNLKSKYTELIKDNRNRYPCTNLSGKVEVKRFSNKIGGQCTNEKIEGNKYINGKDVGACAPYRRLHLCHHNLESIPTNNYNSGNARHNLLAEVCMAAKYEGDSIRDYYPEHQLTNHGFHTNICTALARSFADIGDIVRGRDLFYGNTHESTQRIILENNLKTIFANIYKDVTKTSDKNGKALKTRYEGDAPTYYKLREDWWYANRAKVWDAITCEANGTYFRQTCSNGGSYAYKQCRCDGANVDPPTYFDYVPQFLRWFEEWAEDFCRLRKHKLKDAKEQCREKYKDGNKLYCDLNRYDCEKTAKGEKKFVEEDNCIGCHFSCSHFVDWIDNQKLEFLKQKNKYADEIKKYINGTTNSKRKKRSEHGGSNDNGYESKFYNKLKEKNKYVKVGEFLDLLSKETTCTKNGDIKEGGTINFKTVKRSSASGDGSNKTFSRTEICEPCPWCGIKLQADGRWERLDDMSKCAKEKEKTYNEEDTTTIEILTADNEKLGIYQKYKKFCEKGAPGKNGNQIVTWQCYYDKDKPSGQNNNCVQGEWKEFKKVKNVMPYNAFFSKWVHDMLIDSMQWRDEHGKCINKKEATKCITGCKKKCECFQKWVKQKQNEWEQVKAHYEKEVFEGGFTPYWTLEEYFPKIKAPYNEVISVQEFIKEIEQIIKKNSNNKEATSDDNSINKVLDHEKEDAKKCIEKHTNDICPIPNSGGARSGGPPDGRADTDSEEEEEEEDEVDDEVEAAEEVKDKVCGMVKALIRDNHGNNDVGECKRKDYQGKAYPEWDCDKIKFEENQEERVKDKVCGMVKALIRDNHGNNDVGECKRKDYQGKAYPEWDCDKIKFEENQEGACMPPRRQKLCLYFLSHEYERKNLNTQKGLRKAFIKTAAAETFLSWQYYNKMNGNKAKQLDNGTIPPEFLRSMIYTFGDYRDICMDTDISSKIPDDDVNKAKDNIKGVFSNSDDKSPSGQKTTPKEWWTKHGPDIWKGMLCALEKASGDKVKFTTNPKYTFDKVTFSGDSKSPTLEKFAQTPQFLRWFIEWSDQFCRERGIKIKALEEGCREYKCNGDNGKEGKKEKCEEACEDYKKWIETWKNQYEKQSEKFRKDKNEQNYKHYPSTVSDINNATDAHDYLATKLNNCHGTCNCLKEISTETNPKTQSQKTNRDTSKNKIPITLEYPPKEINGKCDCTKALPPQEAPAPTVSVDVCETVKTALTGDNLTKACEQKYGPKAPTSWKCIPTNTNEGATMEGSSVRGKRSAPESGSNSDKNGAICIPPRRRRLYVGHLQKWATTSVTQPQGETSSQIEAQTASQPNSHPASPSDPRDGLRDAFIQTAAIETFFAWHKYKAENTKTQSESPLLQTLDDSSGGDENDKDPQEELKQGTIPDGFLRQMFYTLGDYRDICVGKTPHGIDTVSASDKDTMEKIKTAIEKFFEEYGKNQESGSTHTQNSVKTPSTSDKTPQQTPDKWWEANGEYIWKGMVCALTYEDSGQKAGTPTQNEEVYKKFFGENNGNPVTNTVTTGTPNGTYTTQYEYNTVKLDEHSGVKPTEAPTHLSKFVERPPYFRYLEEWGQNFCKERKKRLKQIYEDCKFVERPPYFRYLEEWGQNFCKERKKRLKQIYEDCKVDKDGKNGNKKCSGYGEDCQTNLKNDPSTIPSLECPDCGRECRKYKKWIEKKKTEYENQQKAYDGQKKQNCKEENGGTEKNNGFCAKLKETCTEAKDFLKTLGSCKIENGVGKTIFDDDKTFKHTKDCDPCSEFIFKCENGKCSGTNGNTCNGRSAITKDDIKEKTDGNEIVMSVSDNSATEFKGDLKDACGSANIFKSIRKDEWTCEKVCAKGKHIIQIRALVKRWVEYFFEDYNKIKKKLNPCMNSSEGSACIKECVEKWVEEKKKEWKNLKNLYLQQYENADESYPVKTILQELHPQTQLNEAIKPCPNLEAFANSCGLNGADSSQKKNTHERDIVKCLLEKLQVKANKCKDQASGETCTDTPQTQTLDDETLDDDIETEEVKAPEICPNQVEDKKKEEEGDECNPATPSPETDDEGNKKENVAETETEPAPPTELSEGTEDQPKGKPPEPVKPAPAPTPPQADPLLFYF</sequence>
<evidence type="ECO:0000259" key="6">
    <source>
        <dbReference type="Pfam" id="PF22672"/>
    </source>
</evidence>
<dbReference type="SUPFAM" id="SSF140924">
    <property type="entry name" value="Duffy binding domain-like"/>
    <property type="match status" value="6"/>
</dbReference>
<feature type="region of interest" description="Disordered" evidence="1">
    <location>
        <begin position="1406"/>
        <end position="1440"/>
    </location>
</feature>
<dbReference type="Proteomes" id="UP000030708">
    <property type="component" value="Unassembled WGS sequence"/>
</dbReference>
<dbReference type="Pfam" id="PF18562">
    <property type="entry name" value="CIDR1_gamma"/>
    <property type="match status" value="1"/>
</dbReference>
<dbReference type="InterPro" id="IPR054595">
    <property type="entry name" value="DBL_C"/>
</dbReference>
<dbReference type="Gene3D" id="1.20.58.830">
    <property type="match status" value="4"/>
</dbReference>
<organism evidence="7 8">
    <name type="scientific">Plasmodium falciparum Tanzania</name>
    <name type="common">2000708</name>
    <dbReference type="NCBI Taxonomy" id="1036725"/>
    <lineage>
        <taxon>Eukaryota</taxon>
        <taxon>Sar</taxon>
        <taxon>Alveolata</taxon>
        <taxon>Apicomplexa</taxon>
        <taxon>Aconoidasida</taxon>
        <taxon>Haemosporida</taxon>
        <taxon>Plasmodiidae</taxon>
        <taxon>Plasmodium</taxon>
        <taxon>Plasmodium (Laverania)</taxon>
    </lineage>
</organism>
<feature type="region of interest" description="Disordered" evidence="1">
    <location>
        <begin position="1009"/>
        <end position="1032"/>
    </location>
</feature>
<feature type="compositionally biased region" description="Polar residues" evidence="1">
    <location>
        <begin position="1347"/>
        <end position="1373"/>
    </location>
</feature>
<gene>
    <name evidence="7" type="ORF">PFTANZ_06558</name>
</gene>
<feature type="domain" description="Duffy-binding-like" evidence="6">
    <location>
        <begin position="1095"/>
        <end position="1217"/>
    </location>
</feature>
<feature type="domain" description="Duffy-binding-like" evidence="6">
    <location>
        <begin position="327"/>
        <end position="488"/>
    </location>
</feature>
<evidence type="ECO:0000313" key="8">
    <source>
        <dbReference type="Proteomes" id="UP000030708"/>
    </source>
</evidence>
<feature type="domain" description="Plasmodium falciparum erythrocyte membrane protein-1 N-terminal segment" evidence="4">
    <location>
        <begin position="19"/>
        <end position="52"/>
    </location>
</feature>
<name>A0A024VW83_PLAFA</name>
<dbReference type="Gene3D" id="1.20.58.1930">
    <property type="match status" value="2"/>
</dbReference>
<dbReference type="Pfam" id="PF03011">
    <property type="entry name" value="PFEMP"/>
    <property type="match status" value="2"/>
</dbReference>
<evidence type="ECO:0000259" key="3">
    <source>
        <dbReference type="Pfam" id="PF05424"/>
    </source>
</evidence>
<feature type="compositionally biased region" description="Low complexity" evidence="1">
    <location>
        <begin position="2040"/>
        <end position="2050"/>
    </location>
</feature>
<evidence type="ECO:0000256" key="1">
    <source>
        <dbReference type="SAM" id="MobiDB-lite"/>
    </source>
</evidence>
<dbReference type="GO" id="GO:0046789">
    <property type="term" value="F:host cell surface receptor binding"/>
    <property type="evidence" value="ECO:0007669"/>
    <property type="project" value="InterPro"/>
</dbReference>
<evidence type="ECO:0000259" key="5">
    <source>
        <dbReference type="Pfam" id="PF18562"/>
    </source>
</evidence>
<feature type="compositionally biased region" description="Polar residues" evidence="1">
    <location>
        <begin position="1495"/>
        <end position="1521"/>
    </location>
</feature>
<dbReference type="InterPro" id="IPR042202">
    <property type="entry name" value="Duffy-ag-bd_sf"/>
</dbReference>
<evidence type="ECO:0000259" key="4">
    <source>
        <dbReference type="Pfam" id="PF15447"/>
    </source>
</evidence>
<accession>A0A024VW83</accession>
<feature type="region of interest" description="Disordered" evidence="1">
    <location>
        <begin position="1285"/>
        <end position="1328"/>
    </location>
</feature>
<dbReference type="FunFam" id="1.20.1310.20:FF:000001">
    <property type="entry name" value="Erythrocyte membrane protein 1, PfEMP1"/>
    <property type="match status" value="1"/>
</dbReference>
<feature type="region of interest" description="Disordered" evidence="1">
    <location>
        <begin position="1492"/>
        <end position="1522"/>
    </location>
</feature>
<feature type="compositionally biased region" description="Pro residues" evidence="1">
    <location>
        <begin position="2134"/>
        <end position="2146"/>
    </location>
</feature>
<feature type="domain" description="Duffy-binding-like" evidence="2">
    <location>
        <begin position="1903"/>
        <end position="2039"/>
    </location>
</feature>